<dbReference type="GO" id="GO:0033958">
    <property type="term" value="F:DNA-deoxyinosine glycosylase activity"/>
    <property type="evidence" value="ECO:0007669"/>
    <property type="project" value="UniProtKB-EC"/>
</dbReference>
<dbReference type="Proteomes" id="UP000636891">
    <property type="component" value="Unassembled WGS sequence"/>
</dbReference>
<dbReference type="NCBIfam" id="TIGR04274">
    <property type="entry name" value="hypoxanDNAglyco"/>
    <property type="match status" value="1"/>
</dbReference>
<gene>
    <name evidence="2" type="ORF">H8S08_00560</name>
</gene>
<keyword evidence="2" id="KW-0326">Glycosidase</keyword>
<evidence type="ECO:0000259" key="1">
    <source>
        <dbReference type="SMART" id="SM00986"/>
    </source>
</evidence>
<dbReference type="SMART" id="SM00987">
    <property type="entry name" value="UreE_C"/>
    <property type="match status" value="1"/>
</dbReference>
<sequence length="164" mass="18808">MGKLIHSFDPIVDGGCRILVLGTMPGEESLRKQQYYGHPRNAFWPIMAALCGQELPDAYQHRKAMLLETRIALWDVCRRCERDGSLDSNISNEAPNRIGELLRQYPQIRTIAFNGQYAARLFKRYFPNVDPEITRIILPSTSPAHAVPLEKKLRAWQAVKDFLK</sequence>
<accession>A0ABR7CIN9</accession>
<keyword evidence="2" id="KW-0378">Hydrolase</keyword>
<proteinExistence type="predicted"/>
<dbReference type="Pfam" id="PF03167">
    <property type="entry name" value="UDG"/>
    <property type="match status" value="1"/>
</dbReference>
<dbReference type="InterPro" id="IPR026353">
    <property type="entry name" value="Hypoxan-DNA_Glyclase"/>
</dbReference>
<evidence type="ECO:0000313" key="2">
    <source>
        <dbReference type="EMBL" id="MBC5615511.1"/>
    </source>
</evidence>
<feature type="domain" description="Uracil-DNA glycosylase-like" evidence="1">
    <location>
        <begin position="9"/>
        <end position="160"/>
    </location>
</feature>
<dbReference type="EC" id="3.2.2.15" evidence="2"/>
<dbReference type="CDD" id="cd10032">
    <property type="entry name" value="UDG-F6_HDG"/>
    <property type="match status" value="1"/>
</dbReference>
<dbReference type="InterPro" id="IPR005122">
    <property type="entry name" value="Uracil-DNA_glycosylase-like"/>
</dbReference>
<dbReference type="InterPro" id="IPR036895">
    <property type="entry name" value="Uracil-DNA_glycosylase-like_sf"/>
</dbReference>
<name>A0ABR7CIN9_9BACT</name>
<evidence type="ECO:0000313" key="3">
    <source>
        <dbReference type="Proteomes" id="UP000636891"/>
    </source>
</evidence>
<dbReference type="RefSeq" id="WP_101570837.1">
    <property type="nucleotide sequence ID" value="NZ_JACOOK010000001.1"/>
</dbReference>
<protein>
    <submittedName>
        <fullName evidence="2">DNA-deoxyinosine glycosylase</fullName>
        <ecNumber evidence="2">3.2.2.15</ecNumber>
    </submittedName>
</protein>
<dbReference type="SMART" id="SM00986">
    <property type="entry name" value="UDG"/>
    <property type="match status" value="1"/>
</dbReference>
<organism evidence="2 3">
    <name type="scientific">Alistipes hominis</name>
    <dbReference type="NCBI Taxonomy" id="2763015"/>
    <lineage>
        <taxon>Bacteria</taxon>
        <taxon>Pseudomonadati</taxon>
        <taxon>Bacteroidota</taxon>
        <taxon>Bacteroidia</taxon>
        <taxon>Bacteroidales</taxon>
        <taxon>Rikenellaceae</taxon>
        <taxon>Alistipes</taxon>
    </lineage>
</organism>
<dbReference type="SUPFAM" id="SSF52141">
    <property type="entry name" value="Uracil-DNA glycosylase-like"/>
    <property type="match status" value="1"/>
</dbReference>
<keyword evidence="3" id="KW-1185">Reference proteome</keyword>
<reference evidence="2 3" key="1">
    <citation type="submission" date="2020-08" db="EMBL/GenBank/DDBJ databases">
        <title>Genome public.</title>
        <authorList>
            <person name="Liu C."/>
            <person name="Sun Q."/>
        </authorList>
    </citation>
    <scope>NUCLEOTIDE SEQUENCE [LARGE SCALE GENOMIC DNA]</scope>
    <source>
        <strain evidence="2 3">New-7</strain>
    </source>
</reference>
<comment type="caution">
    <text evidence="2">The sequence shown here is derived from an EMBL/GenBank/DDBJ whole genome shotgun (WGS) entry which is preliminary data.</text>
</comment>
<dbReference type="Gene3D" id="3.40.470.10">
    <property type="entry name" value="Uracil-DNA glycosylase-like domain"/>
    <property type="match status" value="1"/>
</dbReference>
<dbReference type="EMBL" id="JACOOK010000001">
    <property type="protein sequence ID" value="MBC5615511.1"/>
    <property type="molecule type" value="Genomic_DNA"/>
</dbReference>